<name>A0AAJ7W1F0_CEPCN</name>
<evidence type="ECO:0000313" key="6">
    <source>
        <dbReference type="Proteomes" id="UP000694920"/>
    </source>
</evidence>
<dbReference type="GeneID" id="107267800"/>
<evidence type="ECO:0000313" key="7">
    <source>
        <dbReference type="RefSeq" id="XP_015595403.1"/>
    </source>
</evidence>
<evidence type="ECO:0000256" key="2">
    <source>
        <dbReference type="ARBA" id="ARBA00022729"/>
    </source>
</evidence>
<dbReference type="RefSeq" id="XP_015595403.1">
    <property type="nucleotide sequence ID" value="XM_015739917.2"/>
</dbReference>
<dbReference type="RefSeq" id="XP_024940850.1">
    <property type="nucleotide sequence ID" value="XM_025085082.1"/>
</dbReference>
<evidence type="ECO:0000259" key="5">
    <source>
        <dbReference type="Pfam" id="PF11938"/>
    </source>
</evidence>
<dbReference type="Proteomes" id="UP000694920">
    <property type="component" value="Unplaced"/>
</dbReference>
<dbReference type="PANTHER" id="PTHR15382:SF8">
    <property type="entry name" value="CANOPY B"/>
    <property type="match status" value="1"/>
</dbReference>
<reference evidence="7 8" key="1">
    <citation type="submission" date="2025-04" db="UniProtKB">
        <authorList>
            <consortium name="RefSeq"/>
        </authorList>
    </citation>
    <scope>IDENTIFICATION</scope>
</reference>
<feature type="compositionally biased region" description="Basic and acidic residues" evidence="3">
    <location>
        <begin position="192"/>
        <end position="210"/>
    </location>
</feature>
<dbReference type="InterPro" id="IPR021852">
    <property type="entry name" value="DUF3456"/>
</dbReference>
<accession>A0AAJ7W1F0</accession>
<dbReference type="Pfam" id="PF11938">
    <property type="entry name" value="DUF3456"/>
    <property type="match status" value="1"/>
</dbReference>
<organism evidence="6 9">
    <name type="scientific">Cephus cinctus</name>
    <name type="common">Wheat stem sawfly</name>
    <dbReference type="NCBI Taxonomy" id="211228"/>
    <lineage>
        <taxon>Eukaryota</taxon>
        <taxon>Metazoa</taxon>
        <taxon>Ecdysozoa</taxon>
        <taxon>Arthropoda</taxon>
        <taxon>Hexapoda</taxon>
        <taxon>Insecta</taxon>
        <taxon>Pterygota</taxon>
        <taxon>Neoptera</taxon>
        <taxon>Endopterygota</taxon>
        <taxon>Hymenoptera</taxon>
        <taxon>Cephoidea</taxon>
        <taxon>Cephidae</taxon>
        <taxon>Cephus</taxon>
    </lineage>
</organism>
<dbReference type="AlphaFoldDB" id="A0AAJ7W1F0"/>
<evidence type="ECO:0000256" key="4">
    <source>
        <dbReference type="SAM" id="SignalP"/>
    </source>
</evidence>
<feature type="signal peptide" evidence="4">
    <location>
        <begin position="1"/>
        <end position="20"/>
    </location>
</feature>
<dbReference type="KEGG" id="ccin:107267800"/>
<dbReference type="CTD" id="40084"/>
<evidence type="ECO:0000313" key="9">
    <source>
        <dbReference type="RefSeq" id="XP_024940851.1"/>
    </source>
</evidence>
<dbReference type="RefSeq" id="XP_024940851.1">
    <property type="nucleotide sequence ID" value="XM_025085083.1"/>
</dbReference>
<feature type="domain" description="DUF3456" evidence="5">
    <location>
        <begin position="33"/>
        <end position="190"/>
    </location>
</feature>
<keyword evidence="6" id="KW-1185">Reference proteome</keyword>
<comment type="similarity">
    <text evidence="1">Belongs to the canopy family.</text>
</comment>
<gene>
    <name evidence="7 8 9" type="primary">LOC107267800</name>
</gene>
<dbReference type="PANTHER" id="PTHR15382">
    <property type="entry name" value="CTG4A-RELATED"/>
    <property type="match status" value="1"/>
</dbReference>
<sequence>MAKVVQFVLASLCMIGAVLAGSEEDEGVKYANQCEVCKVVATELEARLDETGKTRDVLEIGYSIDDIAPKKKKEYKKSELRLVESLENICDRILEYNIHKERSDSSRFAKGMSQTFKTLHGLVDKGVKVELGIPVELWDKPSVEITTLKTQCENLIEQYESDIEDWYHKLQGDVPLSQHLCSERALKGKDDTCLKEKGDTGRSDNSDKDKKSKKKSSKSSDEEVADGIPKNNPKNAKEEL</sequence>
<evidence type="ECO:0000256" key="3">
    <source>
        <dbReference type="SAM" id="MobiDB-lite"/>
    </source>
</evidence>
<proteinExistence type="inferred from homology"/>
<feature type="region of interest" description="Disordered" evidence="3">
    <location>
        <begin position="192"/>
        <end position="240"/>
    </location>
</feature>
<evidence type="ECO:0000256" key="1">
    <source>
        <dbReference type="ARBA" id="ARBA00007285"/>
    </source>
</evidence>
<feature type="chain" id="PRO_5044709542" evidence="4">
    <location>
        <begin position="21"/>
        <end position="240"/>
    </location>
</feature>
<keyword evidence="2 4" id="KW-0732">Signal</keyword>
<evidence type="ECO:0000313" key="8">
    <source>
        <dbReference type="RefSeq" id="XP_024940850.1"/>
    </source>
</evidence>
<protein>
    <submittedName>
        <fullName evidence="7 8">Protein canopy 4</fullName>
    </submittedName>
</protein>